<protein>
    <recommendedName>
        <fullName evidence="5">Ribulose bisphosphate carboxylase large chain</fullName>
        <ecNumber evidence="4">4.1.1.39</ecNumber>
    </recommendedName>
</protein>
<evidence type="ECO:0000313" key="21">
    <source>
        <dbReference type="Proteomes" id="UP000322667"/>
    </source>
</evidence>
<keyword evidence="21" id="KW-1185">Reference proteome</keyword>
<evidence type="ECO:0000256" key="13">
    <source>
        <dbReference type="ARBA" id="ARBA00023239"/>
    </source>
</evidence>
<comment type="catalytic activity">
    <reaction evidence="15">
        <text>D-ribulose 1,5-bisphosphate + O2 = 2-phosphoglycolate + (2R)-3-phosphoglycerate + 2 H(+)</text>
        <dbReference type="Rhea" id="RHEA:36631"/>
        <dbReference type="ChEBI" id="CHEBI:15378"/>
        <dbReference type="ChEBI" id="CHEBI:15379"/>
        <dbReference type="ChEBI" id="CHEBI:57870"/>
        <dbReference type="ChEBI" id="CHEBI:58033"/>
        <dbReference type="ChEBI" id="CHEBI:58272"/>
    </reaction>
</comment>
<evidence type="ECO:0000256" key="2">
    <source>
        <dbReference type="ARBA" id="ARBA00004474"/>
    </source>
</evidence>
<sequence>MKVKDSNILATFRVTPQLRDPPKEAGATIAAKSSTGRCYHIEPVPGEEDQYVCFVTNMFTSIMGNIFGFKALHTLLWLPLLECTIEPKLGLSAKNHDRAVYKCLRGRLDFTKDDVNSQPFMRWRDCFLFCAKAIYKSQAKTGEIRGHYLNATVGGFTANTSLAHYCRDNGLLLHIHRAMHLIIDRQKNHGMYFCVLAKALHMFAGDHLQAGTIVGKLEGERDITLGFVDLLRNDFIEKDRSRGIYFTQDLVSMSGVLLVALGAIHVWYMPTLIEIFGDDFVLQFGGGTLEHLWRNAPACVQARNEGRDLAREGNEIIYEASKWSPELAATCEVWKAIKFEFDAVDKLDKPA</sequence>
<dbReference type="GO" id="GO:0000287">
    <property type="term" value="F:magnesium ion binding"/>
    <property type="evidence" value="ECO:0007669"/>
    <property type="project" value="InterPro"/>
</dbReference>
<evidence type="ECO:0000256" key="3">
    <source>
        <dbReference type="ARBA" id="ARBA00006204"/>
    </source>
</evidence>
<feature type="transmembrane region" description="Helical" evidence="17">
    <location>
        <begin position="250"/>
        <end position="268"/>
    </location>
</feature>
<dbReference type="PANTHER" id="PTHR42704">
    <property type="entry name" value="RIBULOSE BISPHOSPHATE CARBOXYLASE"/>
    <property type="match status" value="1"/>
</dbReference>
<keyword evidence="17" id="KW-0472">Membrane</keyword>
<dbReference type="EC" id="4.1.1.39" evidence="4"/>
<comment type="cofactor">
    <cofactor evidence="1">
        <name>Mg(2+)</name>
        <dbReference type="ChEBI" id="CHEBI:18420"/>
    </cofactor>
</comment>
<dbReference type="AlphaFoldDB" id="A0A5D2ISK9"/>
<dbReference type="PANTHER" id="PTHR42704:SF16">
    <property type="entry name" value="RIBULOSE BISPHOSPHATE CARBOXYLASE LARGE CHAIN"/>
    <property type="match status" value="1"/>
</dbReference>
<proteinExistence type="inferred from homology"/>
<feature type="domain" description="Ribulose bisphosphate carboxylase large subunit ferrodoxin-like N-terminal" evidence="19">
    <location>
        <begin position="3"/>
        <end position="41"/>
    </location>
</feature>
<keyword evidence="10" id="KW-0503">Monooxygenase</keyword>
<evidence type="ECO:0000256" key="5">
    <source>
        <dbReference type="ARBA" id="ARBA00017725"/>
    </source>
</evidence>
<dbReference type="GO" id="GO:0009507">
    <property type="term" value="C:chloroplast"/>
    <property type="evidence" value="ECO:0007669"/>
    <property type="project" value="UniProtKB-SubCell"/>
</dbReference>
<evidence type="ECO:0000256" key="16">
    <source>
        <dbReference type="ARBA" id="ARBA00049469"/>
    </source>
</evidence>
<dbReference type="InterPro" id="IPR036422">
    <property type="entry name" value="RuBisCO_lsu_N_sf"/>
</dbReference>
<dbReference type="SUPFAM" id="SSF51649">
    <property type="entry name" value="RuBisCo, C-terminal domain"/>
    <property type="match status" value="1"/>
</dbReference>
<dbReference type="Pfam" id="PF00016">
    <property type="entry name" value="RuBisCO_large"/>
    <property type="match status" value="2"/>
</dbReference>
<dbReference type="Proteomes" id="UP000322667">
    <property type="component" value="Chromosome D11"/>
</dbReference>
<evidence type="ECO:0000256" key="1">
    <source>
        <dbReference type="ARBA" id="ARBA00001946"/>
    </source>
</evidence>
<keyword evidence="17" id="KW-1133">Transmembrane helix</keyword>
<dbReference type="GO" id="GO:0009853">
    <property type="term" value="P:photorespiration"/>
    <property type="evidence" value="ECO:0007669"/>
    <property type="project" value="UniProtKB-KW"/>
</dbReference>
<evidence type="ECO:0000259" key="19">
    <source>
        <dbReference type="Pfam" id="PF02788"/>
    </source>
</evidence>
<keyword evidence="7" id="KW-0113">Calvin cycle</keyword>
<name>A0A5D2ISK9_GOSTO</name>
<keyword evidence="11" id="KW-1015">Disulfide bond</keyword>
<evidence type="ECO:0000256" key="9">
    <source>
        <dbReference type="ARBA" id="ARBA00023002"/>
    </source>
</evidence>
<evidence type="ECO:0000256" key="15">
    <source>
        <dbReference type="ARBA" id="ARBA00048059"/>
    </source>
</evidence>
<accession>A0A5D2ISK9</accession>
<keyword evidence="8" id="KW-0934">Plastid</keyword>
<evidence type="ECO:0000256" key="17">
    <source>
        <dbReference type="SAM" id="Phobius"/>
    </source>
</evidence>
<evidence type="ECO:0000256" key="11">
    <source>
        <dbReference type="ARBA" id="ARBA00023157"/>
    </source>
</evidence>
<feature type="domain" description="Ribulose bisphosphate carboxylase large subunit C-terminal" evidence="18">
    <location>
        <begin position="153"/>
        <end position="334"/>
    </location>
</feature>
<evidence type="ECO:0000256" key="7">
    <source>
        <dbReference type="ARBA" id="ARBA00022567"/>
    </source>
</evidence>
<reference evidence="20 21" key="1">
    <citation type="submission" date="2019-07" db="EMBL/GenBank/DDBJ databases">
        <title>WGS assembly of Gossypium tomentosum.</title>
        <authorList>
            <person name="Chen Z.J."/>
            <person name="Sreedasyam A."/>
            <person name="Ando A."/>
            <person name="Song Q."/>
            <person name="De L."/>
            <person name="Hulse-Kemp A."/>
            <person name="Ding M."/>
            <person name="Ye W."/>
            <person name="Kirkbride R."/>
            <person name="Jenkins J."/>
            <person name="Plott C."/>
            <person name="Lovell J."/>
            <person name="Lin Y.-M."/>
            <person name="Vaughn R."/>
            <person name="Liu B."/>
            <person name="Li W."/>
            <person name="Simpson S."/>
            <person name="Scheffler B."/>
            <person name="Saski C."/>
            <person name="Grover C."/>
            <person name="Hu G."/>
            <person name="Conover J."/>
            <person name="Carlson J."/>
            <person name="Shu S."/>
            <person name="Boston L."/>
            <person name="Williams M."/>
            <person name="Peterson D."/>
            <person name="Mcgee K."/>
            <person name="Jones D."/>
            <person name="Wendel J."/>
            <person name="Stelly D."/>
            <person name="Grimwood J."/>
            <person name="Schmutz J."/>
        </authorList>
    </citation>
    <scope>NUCLEOTIDE SEQUENCE [LARGE SCALE GENOMIC DNA]</scope>
    <source>
        <strain evidence="20">7179.01</strain>
    </source>
</reference>
<keyword evidence="17" id="KW-0812">Transmembrane</keyword>
<comment type="subcellular location">
    <subcellularLocation>
        <location evidence="2">Plastid</location>
    </subcellularLocation>
</comment>
<dbReference type="Gene3D" id="3.20.20.110">
    <property type="entry name" value="Ribulose bisphosphate carboxylase, large subunit, C-terminal domain"/>
    <property type="match status" value="2"/>
</dbReference>
<keyword evidence="14" id="KW-0120">Carbon dioxide fixation</keyword>
<evidence type="ECO:0000256" key="4">
    <source>
        <dbReference type="ARBA" id="ARBA00012287"/>
    </source>
</evidence>
<gene>
    <name evidence="20" type="ORF">ES332_D11G278300v1</name>
</gene>
<evidence type="ECO:0000256" key="12">
    <source>
        <dbReference type="ARBA" id="ARBA00023238"/>
    </source>
</evidence>
<keyword evidence="13" id="KW-0456">Lyase</keyword>
<dbReference type="GO" id="GO:0004497">
    <property type="term" value="F:monooxygenase activity"/>
    <property type="evidence" value="ECO:0007669"/>
    <property type="project" value="UniProtKB-KW"/>
</dbReference>
<evidence type="ECO:0000259" key="18">
    <source>
        <dbReference type="Pfam" id="PF00016"/>
    </source>
</evidence>
<dbReference type="InterPro" id="IPR000685">
    <property type="entry name" value="RuBisCO_lsu_C"/>
</dbReference>
<evidence type="ECO:0000256" key="8">
    <source>
        <dbReference type="ARBA" id="ARBA00022640"/>
    </source>
</evidence>
<dbReference type="InterPro" id="IPR033966">
    <property type="entry name" value="RuBisCO"/>
</dbReference>
<comment type="similarity">
    <text evidence="3">Belongs to the RuBisCO large chain family. Type I subfamily.</text>
</comment>
<dbReference type="InterPro" id="IPR036376">
    <property type="entry name" value="RuBisCO_lsu_C_sf"/>
</dbReference>
<dbReference type="EMBL" id="CM017633">
    <property type="protein sequence ID" value="TYH45621.1"/>
    <property type="molecule type" value="Genomic_DNA"/>
</dbReference>
<dbReference type="Gene3D" id="3.30.70.150">
    <property type="entry name" value="RuBisCO large subunit, N-terminal domain"/>
    <property type="match status" value="1"/>
</dbReference>
<dbReference type="Pfam" id="PF02788">
    <property type="entry name" value="RuBisCO_large_N"/>
    <property type="match status" value="1"/>
</dbReference>
<organism evidence="20 21">
    <name type="scientific">Gossypium tomentosum</name>
    <name type="common">Hawaiian cotton</name>
    <name type="synonym">Gossypium sandvicense</name>
    <dbReference type="NCBI Taxonomy" id="34277"/>
    <lineage>
        <taxon>Eukaryota</taxon>
        <taxon>Viridiplantae</taxon>
        <taxon>Streptophyta</taxon>
        <taxon>Embryophyta</taxon>
        <taxon>Tracheophyta</taxon>
        <taxon>Spermatophyta</taxon>
        <taxon>Magnoliopsida</taxon>
        <taxon>eudicotyledons</taxon>
        <taxon>Gunneridae</taxon>
        <taxon>Pentapetalae</taxon>
        <taxon>rosids</taxon>
        <taxon>malvids</taxon>
        <taxon>Malvales</taxon>
        <taxon>Malvaceae</taxon>
        <taxon>Malvoideae</taxon>
        <taxon>Gossypium</taxon>
    </lineage>
</organism>
<evidence type="ECO:0000256" key="6">
    <source>
        <dbReference type="ARBA" id="ARBA00022531"/>
    </source>
</evidence>
<dbReference type="InterPro" id="IPR017443">
    <property type="entry name" value="RuBisCO_lsu_fd_N"/>
</dbReference>
<comment type="catalytic activity">
    <reaction evidence="16">
        <text>2 (2R)-3-phosphoglycerate + 2 H(+) = D-ribulose 1,5-bisphosphate + CO2 + H2O</text>
        <dbReference type="Rhea" id="RHEA:23124"/>
        <dbReference type="ChEBI" id="CHEBI:15377"/>
        <dbReference type="ChEBI" id="CHEBI:15378"/>
        <dbReference type="ChEBI" id="CHEBI:16526"/>
        <dbReference type="ChEBI" id="CHEBI:57870"/>
        <dbReference type="ChEBI" id="CHEBI:58272"/>
        <dbReference type="EC" id="4.1.1.39"/>
    </reaction>
</comment>
<evidence type="ECO:0000256" key="14">
    <source>
        <dbReference type="ARBA" id="ARBA00023300"/>
    </source>
</evidence>
<dbReference type="GO" id="GO:0016984">
    <property type="term" value="F:ribulose-bisphosphate carboxylase activity"/>
    <property type="evidence" value="ECO:0007669"/>
    <property type="project" value="UniProtKB-EC"/>
</dbReference>
<keyword evidence="6" id="KW-0602">Photosynthesis</keyword>
<evidence type="ECO:0000313" key="20">
    <source>
        <dbReference type="EMBL" id="TYH45621.1"/>
    </source>
</evidence>
<dbReference type="GO" id="GO:0019253">
    <property type="term" value="P:reductive pentose-phosphate cycle"/>
    <property type="evidence" value="ECO:0007669"/>
    <property type="project" value="UniProtKB-KW"/>
</dbReference>
<dbReference type="SUPFAM" id="SSF54966">
    <property type="entry name" value="RuBisCO, large subunit, small (N-terminal) domain"/>
    <property type="match status" value="1"/>
</dbReference>
<evidence type="ECO:0000256" key="10">
    <source>
        <dbReference type="ARBA" id="ARBA00023033"/>
    </source>
</evidence>
<keyword evidence="9" id="KW-0560">Oxidoreductase</keyword>
<keyword evidence="12" id="KW-0601">Photorespiration</keyword>
<feature type="domain" description="Ribulose bisphosphate carboxylase large subunit C-terminal" evidence="18">
    <location>
        <begin position="79"/>
        <end position="152"/>
    </location>
</feature>